<dbReference type="EMBL" id="JBHULE010000019">
    <property type="protein sequence ID" value="MFD2562770.1"/>
    <property type="molecule type" value="Genomic_DNA"/>
</dbReference>
<proteinExistence type="inferred from homology"/>
<evidence type="ECO:0000259" key="8">
    <source>
        <dbReference type="PROSITE" id="PS50928"/>
    </source>
</evidence>
<keyword evidence="10" id="KW-1185">Reference proteome</keyword>
<feature type="transmembrane region" description="Helical" evidence="7">
    <location>
        <begin position="189"/>
        <end position="205"/>
    </location>
</feature>
<dbReference type="CDD" id="cd06261">
    <property type="entry name" value="TM_PBP2"/>
    <property type="match status" value="1"/>
</dbReference>
<dbReference type="InterPro" id="IPR035906">
    <property type="entry name" value="MetI-like_sf"/>
</dbReference>
<dbReference type="SUPFAM" id="SSF161098">
    <property type="entry name" value="MetI-like"/>
    <property type="match status" value="1"/>
</dbReference>
<sequence>MVRIKKLFELRGNLESKDKAILTVIGAFILIGLWFLLAEVLSTSVITQDESIDISKIAQSERKYYESDSLLVASYDALEQMSVEELTSFGLKKNKVYPLLPSPIKVIKAFPDLNQNDDVIGNTFYSIKLNFLGYLVAILVSIPIGFLLGLIPLFRGLFSQIINSYRFIPLTAVTGIFIMWLGLGSDMKVSFLAFGIIVYLIPVVIQRIDEVQNVYLNTVFTLGATSWQTIRTVYMPYVFSKIIDDIRVLTAISWTYITIVEMLNKGGGIGELIWTAKRQSRIDKAFAILIIIVVIGILQDRLFVMIDRILFPFKHVNKGNKH</sequence>
<keyword evidence="4 7" id="KW-0812">Transmembrane</keyword>
<comment type="similarity">
    <text evidence="7">Belongs to the binding-protein-dependent transport system permease family.</text>
</comment>
<evidence type="ECO:0000256" key="6">
    <source>
        <dbReference type="ARBA" id="ARBA00023136"/>
    </source>
</evidence>
<feature type="transmembrane region" description="Helical" evidence="7">
    <location>
        <begin position="285"/>
        <end position="306"/>
    </location>
</feature>
<keyword evidence="2 7" id="KW-0813">Transport</keyword>
<keyword evidence="3" id="KW-1003">Cell membrane</keyword>
<evidence type="ECO:0000256" key="4">
    <source>
        <dbReference type="ARBA" id="ARBA00022692"/>
    </source>
</evidence>
<feature type="domain" description="ABC transmembrane type-1" evidence="8">
    <location>
        <begin position="123"/>
        <end position="303"/>
    </location>
</feature>
<keyword evidence="6 7" id="KW-0472">Membrane</keyword>
<accession>A0ABW5LD49</accession>
<feature type="transmembrane region" description="Helical" evidence="7">
    <location>
        <begin position="165"/>
        <end position="183"/>
    </location>
</feature>
<evidence type="ECO:0000256" key="7">
    <source>
        <dbReference type="RuleBase" id="RU363032"/>
    </source>
</evidence>
<dbReference type="InterPro" id="IPR000515">
    <property type="entry name" value="MetI-like"/>
</dbReference>
<dbReference type="PROSITE" id="PS50928">
    <property type="entry name" value="ABC_TM1"/>
    <property type="match status" value="1"/>
</dbReference>
<evidence type="ECO:0000256" key="2">
    <source>
        <dbReference type="ARBA" id="ARBA00022448"/>
    </source>
</evidence>
<evidence type="ECO:0000313" key="9">
    <source>
        <dbReference type="EMBL" id="MFD2562770.1"/>
    </source>
</evidence>
<comment type="caution">
    <text evidence="9">The sequence shown here is derived from an EMBL/GenBank/DDBJ whole genome shotgun (WGS) entry which is preliminary data.</text>
</comment>
<evidence type="ECO:0000256" key="5">
    <source>
        <dbReference type="ARBA" id="ARBA00022989"/>
    </source>
</evidence>
<protein>
    <submittedName>
        <fullName evidence="9">ABC transporter permease</fullName>
    </submittedName>
</protein>
<evidence type="ECO:0000256" key="3">
    <source>
        <dbReference type="ARBA" id="ARBA00022475"/>
    </source>
</evidence>
<comment type="subcellular location">
    <subcellularLocation>
        <location evidence="1 7">Cell membrane</location>
        <topology evidence="1 7">Multi-pass membrane protein</topology>
    </subcellularLocation>
</comment>
<dbReference type="RefSeq" id="WP_378291649.1">
    <property type="nucleotide sequence ID" value="NZ_JBHULE010000019.1"/>
</dbReference>
<reference evidence="10" key="1">
    <citation type="journal article" date="2019" name="Int. J. Syst. Evol. Microbiol.">
        <title>The Global Catalogue of Microorganisms (GCM) 10K type strain sequencing project: providing services to taxonomists for standard genome sequencing and annotation.</title>
        <authorList>
            <consortium name="The Broad Institute Genomics Platform"/>
            <consortium name="The Broad Institute Genome Sequencing Center for Infectious Disease"/>
            <person name="Wu L."/>
            <person name="Ma J."/>
        </authorList>
    </citation>
    <scope>NUCLEOTIDE SEQUENCE [LARGE SCALE GENOMIC DNA]</scope>
    <source>
        <strain evidence="10">KCTC 52274</strain>
    </source>
</reference>
<evidence type="ECO:0000256" key="1">
    <source>
        <dbReference type="ARBA" id="ARBA00004651"/>
    </source>
</evidence>
<feature type="transmembrane region" description="Helical" evidence="7">
    <location>
        <begin position="131"/>
        <end position="153"/>
    </location>
</feature>
<dbReference type="Gene3D" id="1.10.3720.10">
    <property type="entry name" value="MetI-like"/>
    <property type="match status" value="1"/>
</dbReference>
<dbReference type="PANTHER" id="PTHR30151">
    <property type="entry name" value="ALKANE SULFONATE ABC TRANSPORTER-RELATED, MEMBRANE SUBUNIT"/>
    <property type="match status" value="1"/>
</dbReference>
<name>A0ABW5LD49_9FLAO</name>
<feature type="transmembrane region" description="Helical" evidence="7">
    <location>
        <begin position="20"/>
        <end position="37"/>
    </location>
</feature>
<dbReference type="PANTHER" id="PTHR30151:SF0">
    <property type="entry name" value="ABC TRANSPORTER PERMEASE PROTEIN MJ0413-RELATED"/>
    <property type="match status" value="1"/>
</dbReference>
<keyword evidence="5 7" id="KW-1133">Transmembrane helix</keyword>
<organism evidence="9 10">
    <name type="scientific">Aquimarina rubra</name>
    <dbReference type="NCBI Taxonomy" id="1920033"/>
    <lineage>
        <taxon>Bacteria</taxon>
        <taxon>Pseudomonadati</taxon>
        <taxon>Bacteroidota</taxon>
        <taxon>Flavobacteriia</taxon>
        <taxon>Flavobacteriales</taxon>
        <taxon>Flavobacteriaceae</taxon>
        <taxon>Aquimarina</taxon>
    </lineage>
</organism>
<gene>
    <name evidence="9" type="ORF">ACFSR1_08800</name>
</gene>
<evidence type="ECO:0000313" key="10">
    <source>
        <dbReference type="Proteomes" id="UP001597319"/>
    </source>
</evidence>
<dbReference type="Proteomes" id="UP001597319">
    <property type="component" value="Unassembled WGS sequence"/>
</dbReference>
<dbReference type="Pfam" id="PF00528">
    <property type="entry name" value="BPD_transp_1"/>
    <property type="match status" value="1"/>
</dbReference>